<evidence type="ECO:0000313" key="1">
    <source>
        <dbReference type="EMBL" id="GME27459.1"/>
    </source>
</evidence>
<name>A0ACB5S3Y0_9PEZI</name>
<proteinExistence type="predicted"/>
<dbReference type="EMBL" id="BSXG01000037">
    <property type="protein sequence ID" value="GME27459.1"/>
    <property type="molecule type" value="Genomic_DNA"/>
</dbReference>
<sequence length="173" mass="19618">MTDVTEIQNPPASKEYKWFVQGASKRRKSAFLPVQDIQEVCWRILEEFFDVAEHGFLKAVRSACANNGKLSIPAGTTSNRRFASILEVLRREKVICARVIRGELNVGVLLCQPYCLVAELQSGRDRHRRRSNKSVEATADQLKEESAQGEMVKRKRGIRSSSEFNPATVRYTC</sequence>
<reference evidence="1" key="1">
    <citation type="submission" date="2024-09" db="EMBL/GenBank/DDBJ databases">
        <title>Draft Genome Sequences of Neofusicoccum parvum.</title>
        <authorList>
            <person name="Ashida A."/>
            <person name="Camagna M."/>
            <person name="Tanaka A."/>
            <person name="Takemoto D."/>
        </authorList>
    </citation>
    <scope>NUCLEOTIDE SEQUENCE</scope>
    <source>
        <strain evidence="1">PPO83</strain>
    </source>
</reference>
<accession>A0ACB5S3Y0</accession>
<protein>
    <submittedName>
        <fullName evidence="1">Uncharacterized protein LTHEOB_4655</fullName>
    </submittedName>
</protein>
<gene>
    <name evidence="1" type="primary">g7378</name>
    <name evidence="1" type="ORF">NpPPO83_00007378</name>
</gene>
<evidence type="ECO:0000313" key="2">
    <source>
        <dbReference type="Proteomes" id="UP001165186"/>
    </source>
</evidence>
<dbReference type="Proteomes" id="UP001165186">
    <property type="component" value="Unassembled WGS sequence"/>
</dbReference>
<comment type="caution">
    <text evidence="1">The sequence shown here is derived from an EMBL/GenBank/DDBJ whole genome shotgun (WGS) entry which is preliminary data.</text>
</comment>
<keyword evidence="2" id="KW-1185">Reference proteome</keyword>
<organism evidence="1 2">
    <name type="scientific">Neofusicoccum parvum</name>
    <dbReference type="NCBI Taxonomy" id="310453"/>
    <lineage>
        <taxon>Eukaryota</taxon>
        <taxon>Fungi</taxon>
        <taxon>Dikarya</taxon>
        <taxon>Ascomycota</taxon>
        <taxon>Pezizomycotina</taxon>
        <taxon>Dothideomycetes</taxon>
        <taxon>Dothideomycetes incertae sedis</taxon>
        <taxon>Botryosphaeriales</taxon>
        <taxon>Botryosphaeriaceae</taxon>
        <taxon>Neofusicoccum</taxon>
    </lineage>
</organism>